<dbReference type="PROSITE" id="PS51819">
    <property type="entry name" value="VOC"/>
    <property type="match status" value="1"/>
</dbReference>
<dbReference type="SUPFAM" id="SSF54593">
    <property type="entry name" value="Glyoxalase/Bleomycin resistance protein/Dihydroxybiphenyl dioxygenase"/>
    <property type="match status" value="1"/>
</dbReference>
<dbReference type="AlphaFoldDB" id="A0A931N6M9"/>
<gene>
    <name evidence="2" type="ORF">IT779_26650</name>
</gene>
<dbReference type="InterPro" id="IPR004360">
    <property type="entry name" value="Glyas_Fos-R_dOase_dom"/>
</dbReference>
<dbReference type="Proteomes" id="UP000655751">
    <property type="component" value="Unassembled WGS sequence"/>
</dbReference>
<dbReference type="EMBL" id="JADMLG010000012">
    <property type="protein sequence ID" value="MBH0779858.1"/>
    <property type="molecule type" value="Genomic_DNA"/>
</dbReference>
<accession>A0A931N6M9</accession>
<evidence type="ECO:0000313" key="3">
    <source>
        <dbReference type="Proteomes" id="UP000655751"/>
    </source>
</evidence>
<reference evidence="2" key="1">
    <citation type="submission" date="2020-11" db="EMBL/GenBank/DDBJ databases">
        <title>Nocardia NEAU-351.nov., a novel actinomycete isolated from the cow dung.</title>
        <authorList>
            <person name="Zhang X."/>
        </authorList>
    </citation>
    <scope>NUCLEOTIDE SEQUENCE</scope>
    <source>
        <strain evidence="2">NEAU-351</strain>
    </source>
</reference>
<dbReference type="Gene3D" id="3.10.180.10">
    <property type="entry name" value="2,3-Dihydroxybiphenyl 1,2-Dioxygenase, domain 1"/>
    <property type="match status" value="1"/>
</dbReference>
<organism evidence="2 3">
    <name type="scientific">Nocardia bovistercoris</name>
    <dbReference type="NCBI Taxonomy" id="2785916"/>
    <lineage>
        <taxon>Bacteria</taxon>
        <taxon>Bacillati</taxon>
        <taxon>Actinomycetota</taxon>
        <taxon>Actinomycetes</taxon>
        <taxon>Mycobacteriales</taxon>
        <taxon>Nocardiaceae</taxon>
        <taxon>Nocardia</taxon>
    </lineage>
</organism>
<protein>
    <submittedName>
        <fullName evidence="2">Glyoxalase</fullName>
    </submittedName>
</protein>
<name>A0A931N6M9_9NOCA</name>
<comment type="caution">
    <text evidence="2">The sequence shown here is derived from an EMBL/GenBank/DDBJ whole genome shotgun (WGS) entry which is preliminary data.</text>
</comment>
<dbReference type="InterPro" id="IPR029068">
    <property type="entry name" value="Glyas_Bleomycin-R_OHBP_Dase"/>
</dbReference>
<keyword evidence="3" id="KW-1185">Reference proteome</keyword>
<dbReference type="InterPro" id="IPR037523">
    <property type="entry name" value="VOC_core"/>
</dbReference>
<proteinExistence type="predicted"/>
<feature type="domain" description="VOC" evidence="1">
    <location>
        <begin position="1"/>
        <end position="124"/>
    </location>
</feature>
<evidence type="ECO:0000313" key="2">
    <source>
        <dbReference type="EMBL" id="MBH0779858.1"/>
    </source>
</evidence>
<dbReference type="RefSeq" id="WP_196152163.1">
    <property type="nucleotide sequence ID" value="NZ_JADMLG010000012.1"/>
</dbReference>
<dbReference type="Pfam" id="PF00903">
    <property type="entry name" value="Glyoxalase"/>
    <property type="match status" value="1"/>
</dbReference>
<evidence type="ECO:0000259" key="1">
    <source>
        <dbReference type="PROSITE" id="PS51819"/>
    </source>
</evidence>
<sequence>MGDSPVPVLWTTAPDTALDFYRTLGYTVTHEQTTPYVYLAFERNGCPIHITEAPHSLPAPVEHVAALVMVEDVAAAHREFSTALRTLHGRVTTEGHPRITRFRTGQSRFSLVDPDGNELVFIQPDIPENVEYGGASELDDLARVLDNARILRDFKNDDKAAARVLEVGLGRFALLASPTERGLALAMLAELAVATDDLDGAQRYRARITELELDEAGRAKVDEELRAGIALQEWLRPVAEPRE</sequence>